<reference evidence="3" key="1">
    <citation type="journal article" date="2019" name="Int. J. Syst. Evol. Microbiol.">
        <title>The Global Catalogue of Microorganisms (GCM) 10K type strain sequencing project: providing services to taxonomists for standard genome sequencing and annotation.</title>
        <authorList>
            <consortium name="The Broad Institute Genomics Platform"/>
            <consortium name="The Broad Institute Genome Sequencing Center for Infectious Disease"/>
            <person name="Wu L."/>
            <person name="Ma J."/>
        </authorList>
    </citation>
    <scope>NUCLEOTIDE SEQUENCE [LARGE SCALE GENOMIC DNA]</scope>
    <source>
        <strain evidence="3">JCM 4733</strain>
    </source>
</reference>
<feature type="transmembrane region" description="Helical" evidence="1">
    <location>
        <begin position="52"/>
        <end position="73"/>
    </location>
</feature>
<dbReference type="PANTHER" id="PTHR36844">
    <property type="entry name" value="PROTEASE PRSW"/>
    <property type="match status" value="1"/>
</dbReference>
<feature type="transmembrane region" description="Helical" evidence="1">
    <location>
        <begin position="148"/>
        <end position="169"/>
    </location>
</feature>
<name>A0ABQ3D0R0_9ACTN</name>
<evidence type="ECO:0000256" key="1">
    <source>
        <dbReference type="SAM" id="Phobius"/>
    </source>
</evidence>
<feature type="transmembrane region" description="Helical" evidence="1">
    <location>
        <begin position="116"/>
        <end position="139"/>
    </location>
</feature>
<keyword evidence="1" id="KW-0812">Transmembrane</keyword>
<feature type="transmembrane region" description="Helical" evidence="1">
    <location>
        <begin position="85"/>
        <end position="104"/>
    </location>
</feature>
<feature type="transmembrane region" description="Helical" evidence="1">
    <location>
        <begin position="220"/>
        <end position="238"/>
    </location>
</feature>
<sequence>MSVSLAQEPARTERSRLLSFGRRWGWLAVLLVGLLLFWLIHSALVSTENPNLVPALIFFGAALVPAAFVTFVAGRRLDFGVGTGVVGATALAGGAIGVTTAGFLEYRTLLLMDFLPMAAVGLIEEAAKLIVPLLLLLVIRDRHPGDGLLIGVASGAGFAVFETMGYAFVELINSGGNLHAVDDLLVLRGLLSPAAHMAWTGLTAAALWSAAAAQRNRKAAIAKFVLVYAVAVGLHTAWDSFNSDTAYVIVAALSLSFLIYATHRLATPRRAHARVTRRA</sequence>
<gene>
    <name evidence="2" type="ORF">GCM10010345_66870</name>
</gene>
<evidence type="ECO:0000313" key="2">
    <source>
        <dbReference type="EMBL" id="GHA52807.1"/>
    </source>
</evidence>
<evidence type="ECO:0000313" key="3">
    <source>
        <dbReference type="Proteomes" id="UP000653644"/>
    </source>
</evidence>
<keyword evidence="1" id="KW-1133">Transmembrane helix</keyword>
<dbReference type="InterPro" id="IPR026898">
    <property type="entry name" value="PrsW"/>
</dbReference>
<feature type="transmembrane region" description="Helical" evidence="1">
    <location>
        <begin position="244"/>
        <end position="262"/>
    </location>
</feature>
<feature type="transmembrane region" description="Helical" evidence="1">
    <location>
        <begin position="24"/>
        <end position="46"/>
    </location>
</feature>
<protein>
    <recommendedName>
        <fullName evidence="4">PrsW family intramembrane metalloprotease</fullName>
    </recommendedName>
</protein>
<dbReference type="EMBL" id="BMVN01000032">
    <property type="protein sequence ID" value="GHA52807.1"/>
    <property type="molecule type" value="Genomic_DNA"/>
</dbReference>
<evidence type="ECO:0008006" key="4">
    <source>
        <dbReference type="Google" id="ProtNLM"/>
    </source>
</evidence>
<keyword evidence="1" id="KW-0472">Membrane</keyword>
<keyword evidence="3" id="KW-1185">Reference proteome</keyword>
<comment type="caution">
    <text evidence="2">The sequence shown here is derived from an EMBL/GenBank/DDBJ whole genome shotgun (WGS) entry which is preliminary data.</text>
</comment>
<feature type="transmembrane region" description="Helical" evidence="1">
    <location>
        <begin position="189"/>
        <end position="208"/>
    </location>
</feature>
<dbReference type="Proteomes" id="UP000653644">
    <property type="component" value="Unassembled WGS sequence"/>
</dbReference>
<proteinExistence type="predicted"/>
<dbReference type="PANTHER" id="PTHR36844:SF1">
    <property type="entry name" value="PROTEASE PRSW"/>
    <property type="match status" value="1"/>
</dbReference>
<dbReference type="Pfam" id="PF13367">
    <property type="entry name" value="PrsW-protease"/>
    <property type="match status" value="1"/>
</dbReference>
<accession>A0ABQ3D0R0</accession>
<organism evidence="2 3">
    <name type="scientific">Streptomyces canarius</name>
    <dbReference type="NCBI Taxonomy" id="285453"/>
    <lineage>
        <taxon>Bacteria</taxon>
        <taxon>Bacillati</taxon>
        <taxon>Actinomycetota</taxon>
        <taxon>Actinomycetes</taxon>
        <taxon>Kitasatosporales</taxon>
        <taxon>Streptomycetaceae</taxon>
        <taxon>Streptomyces</taxon>
    </lineage>
</organism>